<evidence type="ECO:0000256" key="1">
    <source>
        <dbReference type="SAM" id="MobiDB-lite"/>
    </source>
</evidence>
<dbReference type="RefSeq" id="XP_033591367.1">
    <property type="nucleotide sequence ID" value="XM_033737050.1"/>
</dbReference>
<feature type="compositionally biased region" description="Polar residues" evidence="1">
    <location>
        <begin position="8"/>
        <end position="26"/>
    </location>
</feature>
<dbReference type="AlphaFoldDB" id="A0A6A6PX98"/>
<keyword evidence="3" id="KW-1185">Reference proteome</keyword>
<dbReference type="InterPro" id="IPR007727">
    <property type="entry name" value="Spo12"/>
</dbReference>
<sequence length="71" mass="7859">MSPPLADRSTNLQMQTQTARGQQNLHKSLLDRQLADRDGKSSKPYVSPSDAILSPASQKLASLKQRQIVKQ</sequence>
<dbReference type="GeneID" id="54478052"/>
<proteinExistence type="predicted"/>
<dbReference type="EMBL" id="MU001634">
    <property type="protein sequence ID" value="KAF2484798.1"/>
    <property type="molecule type" value="Genomic_DNA"/>
</dbReference>
<reference evidence="2" key="1">
    <citation type="journal article" date="2020" name="Stud. Mycol.">
        <title>101 Dothideomycetes genomes: a test case for predicting lifestyles and emergence of pathogens.</title>
        <authorList>
            <person name="Haridas S."/>
            <person name="Albert R."/>
            <person name="Binder M."/>
            <person name="Bloem J."/>
            <person name="Labutti K."/>
            <person name="Salamov A."/>
            <person name="Andreopoulos B."/>
            <person name="Baker S."/>
            <person name="Barry K."/>
            <person name="Bills G."/>
            <person name="Bluhm B."/>
            <person name="Cannon C."/>
            <person name="Castanera R."/>
            <person name="Culley D."/>
            <person name="Daum C."/>
            <person name="Ezra D."/>
            <person name="Gonzalez J."/>
            <person name="Henrissat B."/>
            <person name="Kuo A."/>
            <person name="Liang C."/>
            <person name="Lipzen A."/>
            <person name="Lutzoni F."/>
            <person name="Magnuson J."/>
            <person name="Mondo S."/>
            <person name="Nolan M."/>
            <person name="Ohm R."/>
            <person name="Pangilinan J."/>
            <person name="Park H.-J."/>
            <person name="Ramirez L."/>
            <person name="Alfaro M."/>
            <person name="Sun H."/>
            <person name="Tritt A."/>
            <person name="Yoshinaga Y."/>
            <person name="Zwiers L.-H."/>
            <person name="Turgeon B."/>
            <person name="Goodwin S."/>
            <person name="Spatafora J."/>
            <person name="Crous P."/>
            <person name="Grigoriev I."/>
        </authorList>
    </citation>
    <scope>NUCLEOTIDE SEQUENCE</scope>
    <source>
        <strain evidence="2">CBS 113389</strain>
    </source>
</reference>
<evidence type="ECO:0000313" key="2">
    <source>
        <dbReference type="EMBL" id="KAF2484798.1"/>
    </source>
</evidence>
<dbReference type="Pfam" id="PF05032">
    <property type="entry name" value="Spo12"/>
    <property type="match status" value="1"/>
</dbReference>
<feature type="region of interest" description="Disordered" evidence="1">
    <location>
        <begin position="1"/>
        <end position="26"/>
    </location>
</feature>
<gene>
    <name evidence="2" type="ORF">BDY17DRAFT_323625</name>
</gene>
<dbReference type="OrthoDB" id="5578329at2759"/>
<protein>
    <submittedName>
        <fullName evidence="2">Uncharacterized protein</fullName>
    </submittedName>
</protein>
<accession>A0A6A6PX98</accession>
<dbReference type="Proteomes" id="UP000799767">
    <property type="component" value="Unassembled WGS sequence"/>
</dbReference>
<organism evidence="2 3">
    <name type="scientific">Neohortaea acidophila</name>
    <dbReference type="NCBI Taxonomy" id="245834"/>
    <lineage>
        <taxon>Eukaryota</taxon>
        <taxon>Fungi</taxon>
        <taxon>Dikarya</taxon>
        <taxon>Ascomycota</taxon>
        <taxon>Pezizomycotina</taxon>
        <taxon>Dothideomycetes</taxon>
        <taxon>Dothideomycetidae</taxon>
        <taxon>Mycosphaerellales</taxon>
        <taxon>Teratosphaeriaceae</taxon>
        <taxon>Neohortaea</taxon>
    </lineage>
</organism>
<evidence type="ECO:0000313" key="3">
    <source>
        <dbReference type="Proteomes" id="UP000799767"/>
    </source>
</evidence>
<name>A0A6A6PX98_9PEZI</name>